<dbReference type="HAMAP" id="MF_00127">
    <property type="entry name" value="His_tRNA_synth"/>
    <property type="match status" value="1"/>
</dbReference>
<reference evidence="13" key="1">
    <citation type="submission" date="2021-01" db="EMBL/GenBank/DDBJ databases">
        <authorList>
            <person name="Corre E."/>
            <person name="Pelletier E."/>
            <person name="Niang G."/>
            <person name="Scheremetjew M."/>
            <person name="Finn R."/>
            <person name="Kale V."/>
            <person name="Holt S."/>
            <person name="Cochrane G."/>
            <person name="Meng A."/>
            <person name="Brown T."/>
            <person name="Cohen L."/>
        </authorList>
    </citation>
    <scope>NUCLEOTIDE SEQUENCE</scope>
    <source>
        <strain evidence="13">SPMC142</strain>
    </source>
</reference>
<dbReference type="GO" id="GO:0006427">
    <property type="term" value="P:histidyl-tRNA aminoacylation"/>
    <property type="evidence" value="ECO:0007669"/>
    <property type="project" value="InterPro"/>
</dbReference>
<dbReference type="InterPro" id="IPR004516">
    <property type="entry name" value="HisRS/HisZ"/>
</dbReference>
<feature type="binding site" evidence="10">
    <location>
        <begin position="295"/>
        <end position="296"/>
    </location>
    <ligand>
        <name>L-histidine</name>
        <dbReference type="ChEBI" id="CHEBI:57595"/>
    </ligand>
</feature>
<keyword evidence="5" id="KW-0067">ATP-binding</keyword>
<dbReference type="CDD" id="cd00773">
    <property type="entry name" value="HisRS-like_core"/>
    <property type="match status" value="1"/>
</dbReference>
<feature type="region of interest" description="Disordered" evidence="11">
    <location>
        <begin position="1"/>
        <end position="33"/>
    </location>
</feature>
<proteinExistence type="inferred from homology"/>
<feature type="binding site" evidence="10">
    <location>
        <position position="291"/>
    </location>
    <ligand>
        <name>L-histidine</name>
        <dbReference type="ChEBI" id="CHEBI:57595"/>
    </ligand>
</feature>
<name>A0A7S3RCG7_9SPIT</name>
<dbReference type="SUPFAM" id="SSF55681">
    <property type="entry name" value="Class II aaRS and biotin synthetases"/>
    <property type="match status" value="1"/>
</dbReference>
<dbReference type="InterPro" id="IPR004154">
    <property type="entry name" value="Anticodon-bd"/>
</dbReference>
<dbReference type="AlphaFoldDB" id="A0A7S3RCG7"/>
<dbReference type="InterPro" id="IPR036621">
    <property type="entry name" value="Anticodon-bd_dom_sf"/>
</dbReference>
<comment type="similarity">
    <text evidence="1">Belongs to the class-II aminoacyl-tRNA synthetase family.</text>
</comment>
<accession>A0A7S3RCG7</accession>
<keyword evidence="4" id="KW-0547">Nucleotide-binding</keyword>
<dbReference type="PIRSF" id="PIRSF001549">
    <property type="entry name" value="His-tRNA_synth"/>
    <property type="match status" value="1"/>
</dbReference>
<dbReference type="InterPro" id="IPR006195">
    <property type="entry name" value="aa-tRNA-synth_II"/>
</dbReference>
<evidence type="ECO:0000256" key="10">
    <source>
        <dbReference type="PIRSR" id="PIRSR001549-1"/>
    </source>
</evidence>
<dbReference type="InterPro" id="IPR041715">
    <property type="entry name" value="HisRS-like_core"/>
</dbReference>
<feature type="binding site" evidence="10">
    <location>
        <position position="133"/>
    </location>
    <ligand>
        <name>L-histidine</name>
        <dbReference type="ChEBI" id="CHEBI:57595"/>
    </ligand>
</feature>
<evidence type="ECO:0000256" key="5">
    <source>
        <dbReference type="ARBA" id="ARBA00022840"/>
    </source>
</evidence>
<feature type="binding site" evidence="10">
    <location>
        <begin position="103"/>
        <end position="105"/>
    </location>
    <ligand>
        <name>L-histidine</name>
        <dbReference type="ChEBI" id="CHEBI:57595"/>
    </ligand>
</feature>
<dbReference type="NCBIfam" id="TIGR00442">
    <property type="entry name" value="hisS"/>
    <property type="match status" value="1"/>
</dbReference>
<dbReference type="PANTHER" id="PTHR43707">
    <property type="entry name" value="HISTIDYL-TRNA SYNTHETASE"/>
    <property type="match status" value="1"/>
</dbReference>
<dbReference type="Gene3D" id="3.40.50.800">
    <property type="entry name" value="Anticodon-binding domain"/>
    <property type="match status" value="1"/>
</dbReference>
<evidence type="ECO:0000256" key="6">
    <source>
        <dbReference type="ARBA" id="ARBA00022917"/>
    </source>
</evidence>
<organism evidence="13">
    <name type="scientific">Strombidinopsis acuminata</name>
    <dbReference type="NCBI Taxonomy" id="141414"/>
    <lineage>
        <taxon>Eukaryota</taxon>
        <taxon>Sar</taxon>
        <taxon>Alveolata</taxon>
        <taxon>Ciliophora</taxon>
        <taxon>Intramacronucleata</taxon>
        <taxon>Spirotrichea</taxon>
        <taxon>Choreotrichia</taxon>
        <taxon>Choreotrichida</taxon>
        <taxon>Strombidinopsidae</taxon>
        <taxon>Strombidinopsis</taxon>
    </lineage>
</organism>
<dbReference type="EC" id="6.1.1.21" evidence="2"/>
<dbReference type="FunFam" id="3.30.930.10:FF:000054">
    <property type="entry name" value="Histidine--tRNA ligase chloroplastic/mitochondrial"/>
    <property type="match status" value="1"/>
</dbReference>
<evidence type="ECO:0000256" key="7">
    <source>
        <dbReference type="ARBA" id="ARBA00023146"/>
    </source>
</evidence>
<evidence type="ECO:0000256" key="3">
    <source>
        <dbReference type="ARBA" id="ARBA00022598"/>
    </source>
</evidence>
<dbReference type="PANTHER" id="PTHR43707:SF1">
    <property type="entry name" value="HISTIDINE--TRNA LIGASE, MITOCHONDRIAL-RELATED"/>
    <property type="match status" value="1"/>
</dbReference>
<evidence type="ECO:0000256" key="4">
    <source>
        <dbReference type="ARBA" id="ARBA00022741"/>
    </source>
</evidence>
<feature type="binding site" evidence="10">
    <location>
        <position position="147"/>
    </location>
    <ligand>
        <name>L-histidine</name>
        <dbReference type="ChEBI" id="CHEBI:57595"/>
    </ligand>
</feature>
<evidence type="ECO:0000256" key="1">
    <source>
        <dbReference type="ARBA" id="ARBA00008226"/>
    </source>
</evidence>
<feature type="domain" description="Aminoacyl-transfer RNA synthetases class-II family profile" evidence="12">
    <location>
        <begin position="32"/>
        <end position="354"/>
    </location>
</feature>
<dbReference type="GO" id="GO:0005524">
    <property type="term" value="F:ATP binding"/>
    <property type="evidence" value="ECO:0007669"/>
    <property type="project" value="UniProtKB-KW"/>
</dbReference>
<feature type="binding site" evidence="10">
    <location>
        <position position="151"/>
    </location>
    <ligand>
        <name>L-histidine</name>
        <dbReference type="ChEBI" id="CHEBI:57595"/>
    </ligand>
</feature>
<evidence type="ECO:0000259" key="12">
    <source>
        <dbReference type="PROSITE" id="PS50862"/>
    </source>
</evidence>
<evidence type="ECO:0000256" key="2">
    <source>
        <dbReference type="ARBA" id="ARBA00012815"/>
    </source>
</evidence>
<keyword evidence="7" id="KW-0030">Aminoacyl-tRNA synthetase</keyword>
<dbReference type="SUPFAM" id="SSF52954">
    <property type="entry name" value="Class II aaRS ABD-related"/>
    <property type="match status" value="1"/>
</dbReference>
<dbReference type="EMBL" id="HBIQ01003220">
    <property type="protein sequence ID" value="CAE0519958.1"/>
    <property type="molecule type" value="Transcribed_RNA"/>
</dbReference>
<dbReference type="Gene3D" id="3.30.930.10">
    <property type="entry name" value="Bira Bifunctional Protein, Domain 2"/>
    <property type="match status" value="1"/>
</dbReference>
<evidence type="ECO:0000256" key="9">
    <source>
        <dbReference type="ARBA" id="ARBA00047639"/>
    </source>
</evidence>
<evidence type="ECO:0000313" key="13">
    <source>
        <dbReference type="EMBL" id="CAE0519958.1"/>
    </source>
</evidence>
<comment type="catalytic activity">
    <reaction evidence="9">
        <text>tRNA(His) + L-histidine + ATP = L-histidyl-tRNA(His) + AMP + diphosphate + H(+)</text>
        <dbReference type="Rhea" id="RHEA:17313"/>
        <dbReference type="Rhea" id="RHEA-COMP:9665"/>
        <dbReference type="Rhea" id="RHEA-COMP:9689"/>
        <dbReference type="ChEBI" id="CHEBI:15378"/>
        <dbReference type="ChEBI" id="CHEBI:30616"/>
        <dbReference type="ChEBI" id="CHEBI:33019"/>
        <dbReference type="ChEBI" id="CHEBI:57595"/>
        <dbReference type="ChEBI" id="CHEBI:78442"/>
        <dbReference type="ChEBI" id="CHEBI:78527"/>
        <dbReference type="ChEBI" id="CHEBI:456215"/>
        <dbReference type="EC" id="6.1.1.21"/>
    </reaction>
</comment>
<dbReference type="Pfam" id="PF03129">
    <property type="entry name" value="HGTP_anticodon"/>
    <property type="match status" value="1"/>
</dbReference>
<dbReference type="GO" id="GO:0005737">
    <property type="term" value="C:cytoplasm"/>
    <property type="evidence" value="ECO:0007669"/>
    <property type="project" value="InterPro"/>
</dbReference>
<sequence length="454" mass="49802">MCASGRVSAAVTQSHKAAQAGQKESLELNPPRGTRDFYPEEMRLRSWLFEAWRESAGLHGFEEYDAPVLESVELYERKAGEDVSVQLYNFEDKGGRRVTLRPEMTPSLARMVLGRRNALATPLKWFSIPQCWRYERTTRGRRREHYQWNMDIWGVEDTRAEAELLAAAVGFMKSVGLTSQDVGIKVSTRKVLSELLSRLGVPDEKFAATCVLVDKLDKLPQEEVTKALVDSGLSETGATDLINALGCQDFASLAQTLGSDSPALAELQSLFALAEAYGYSDWLVLDISVVRGLAYYTGTVFEGFDRSGELRAIFGGGRYDKLLSTFGGEDMPAAGFGFGDAVIVELLKAKNLMPDVASQVKTQIVVAPLGGEQAGAAAALASALRNNGVKTDLVLEEKKMKWIFKHCERVGAPYVVVLGSKEVESGIARVKCLADGEQVEVELNDLPAWMAKKE</sequence>
<keyword evidence="3" id="KW-0436">Ligase</keyword>
<evidence type="ECO:0000256" key="8">
    <source>
        <dbReference type="ARBA" id="ARBA00030619"/>
    </source>
</evidence>
<protein>
    <recommendedName>
        <fullName evidence="2">histidine--tRNA ligase</fullName>
        <ecNumber evidence="2">6.1.1.21</ecNumber>
    </recommendedName>
    <alternativeName>
        <fullName evidence="8">Histidyl-tRNA synthetase</fullName>
    </alternativeName>
</protein>
<dbReference type="Pfam" id="PF13393">
    <property type="entry name" value="tRNA-synt_His"/>
    <property type="match status" value="1"/>
</dbReference>
<dbReference type="InterPro" id="IPR045864">
    <property type="entry name" value="aa-tRNA-synth_II/BPL/LPL"/>
</dbReference>
<gene>
    <name evidence="13" type="ORF">SACU0126_LOCUS1226</name>
</gene>
<keyword evidence="6" id="KW-0648">Protein biosynthesis</keyword>
<dbReference type="GO" id="GO:0004821">
    <property type="term" value="F:histidine-tRNA ligase activity"/>
    <property type="evidence" value="ECO:0007669"/>
    <property type="project" value="UniProtKB-EC"/>
</dbReference>
<dbReference type="PROSITE" id="PS50862">
    <property type="entry name" value="AA_TRNA_LIGASE_II"/>
    <property type="match status" value="1"/>
</dbReference>
<dbReference type="InterPro" id="IPR015807">
    <property type="entry name" value="His-tRNA-ligase"/>
</dbReference>
<evidence type="ECO:0000256" key="11">
    <source>
        <dbReference type="SAM" id="MobiDB-lite"/>
    </source>
</evidence>